<dbReference type="EMBL" id="SRMA01025489">
    <property type="protein sequence ID" value="TRY93937.1"/>
    <property type="molecule type" value="Genomic_DNA"/>
</dbReference>
<keyword evidence="2" id="KW-1185">Reference proteome</keyword>
<sequence>MVRVSGSELSRAGRELGRLQAVRGGNCGCESRACHIPQDPTLTPLRIQDFILDSYLRLIGVQLVKVSYC</sequence>
<proteinExistence type="predicted"/>
<protein>
    <submittedName>
        <fullName evidence="1">Uncharacterized protein</fullName>
    </submittedName>
</protein>
<reference evidence="1 2" key="1">
    <citation type="journal article" date="2019" name="Sci. Data">
        <title>Hybrid genome assembly and annotation of Danionella translucida.</title>
        <authorList>
            <person name="Kadobianskyi M."/>
            <person name="Schulze L."/>
            <person name="Schuelke M."/>
            <person name="Judkewitz B."/>
        </authorList>
    </citation>
    <scope>NUCLEOTIDE SEQUENCE [LARGE SCALE GENOMIC DNA]</scope>
    <source>
        <strain evidence="1 2">Bolton</strain>
    </source>
</reference>
<evidence type="ECO:0000313" key="2">
    <source>
        <dbReference type="Proteomes" id="UP000316079"/>
    </source>
</evidence>
<accession>A0A553QVH3</accession>
<dbReference type="Proteomes" id="UP000316079">
    <property type="component" value="Unassembled WGS sequence"/>
</dbReference>
<organism evidence="1 2">
    <name type="scientific">Danionella cerebrum</name>
    <dbReference type="NCBI Taxonomy" id="2873325"/>
    <lineage>
        <taxon>Eukaryota</taxon>
        <taxon>Metazoa</taxon>
        <taxon>Chordata</taxon>
        <taxon>Craniata</taxon>
        <taxon>Vertebrata</taxon>
        <taxon>Euteleostomi</taxon>
        <taxon>Actinopterygii</taxon>
        <taxon>Neopterygii</taxon>
        <taxon>Teleostei</taxon>
        <taxon>Ostariophysi</taxon>
        <taxon>Cypriniformes</taxon>
        <taxon>Danionidae</taxon>
        <taxon>Danioninae</taxon>
        <taxon>Danionella</taxon>
    </lineage>
</organism>
<evidence type="ECO:0000313" key="1">
    <source>
        <dbReference type="EMBL" id="TRY93937.1"/>
    </source>
</evidence>
<gene>
    <name evidence="1" type="ORF">DNTS_035537</name>
</gene>
<dbReference type="AlphaFoldDB" id="A0A553QVH3"/>
<comment type="caution">
    <text evidence="1">The sequence shown here is derived from an EMBL/GenBank/DDBJ whole genome shotgun (WGS) entry which is preliminary data.</text>
</comment>
<name>A0A553QVH3_9TELE</name>